<dbReference type="InterPro" id="IPR000515">
    <property type="entry name" value="MetI-like"/>
</dbReference>
<feature type="transmembrane region" description="Helical" evidence="6">
    <location>
        <begin position="78"/>
        <end position="98"/>
    </location>
</feature>
<dbReference type="EMBL" id="JAAAMU010000003">
    <property type="protein sequence ID" value="NBC68706.1"/>
    <property type="molecule type" value="Genomic_DNA"/>
</dbReference>
<feature type="domain" description="ABC transmembrane type-1" evidence="7">
    <location>
        <begin position="26"/>
        <end position="209"/>
    </location>
</feature>
<dbReference type="OrthoDB" id="9801163at2"/>
<comment type="similarity">
    <text evidence="6">Belongs to the binding-protein-dependent transport system permease family.</text>
</comment>
<dbReference type="AlphaFoldDB" id="A0A7X4YNA8"/>
<feature type="transmembrane region" description="Helical" evidence="6">
    <location>
        <begin position="56"/>
        <end position="72"/>
    </location>
</feature>
<proteinExistence type="inferred from homology"/>
<feature type="transmembrane region" description="Helical" evidence="6">
    <location>
        <begin position="187"/>
        <end position="208"/>
    </location>
</feature>
<name>A0A7X4YNA8_9BACL</name>
<evidence type="ECO:0000256" key="2">
    <source>
        <dbReference type="ARBA" id="ARBA00022448"/>
    </source>
</evidence>
<dbReference type="CDD" id="cd06261">
    <property type="entry name" value="TM_PBP2"/>
    <property type="match status" value="1"/>
</dbReference>
<sequence>MVEPHLTFWDFIDYVQRNSGMLLGYLVQHIMMVLTGVGFAFLVGVPLGALCTRHRALARVILAVMNILQVIPSLAMLVLLLLLMGLGSTTVTVGLFLYSLNPIVRNTYIGLQQINPSYIEAGRGVGMNAMQILFQIRFPLALTYIMTGLRVSAVIAIGVATIAPLVGGSGLGREIYAGINNGNTLRLFAGAVPAALLAIAADIVLGILQRKLKVDRRRSKNVLPPVPKAQAKAEA</sequence>
<dbReference type="SUPFAM" id="SSF161098">
    <property type="entry name" value="MetI-like"/>
    <property type="match status" value="1"/>
</dbReference>
<keyword evidence="2 6" id="KW-0813">Transport</keyword>
<comment type="caution">
    <text evidence="8">The sequence shown here is derived from an EMBL/GenBank/DDBJ whole genome shotgun (WGS) entry which is preliminary data.</text>
</comment>
<dbReference type="PANTHER" id="PTHR30177:SF4">
    <property type="entry name" value="OSMOPROTECTANT IMPORT PERMEASE PROTEIN OSMW"/>
    <property type="match status" value="1"/>
</dbReference>
<comment type="subcellular location">
    <subcellularLocation>
        <location evidence="6">Cell membrane</location>
        <topology evidence="6">Multi-pass membrane protein</topology>
    </subcellularLocation>
    <subcellularLocation>
        <location evidence="1">Membrane</location>
        <topology evidence="1">Multi-pass membrane protein</topology>
    </subcellularLocation>
</comment>
<protein>
    <submittedName>
        <fullName evidence="8">ABC transporter permease subunit</fullName>
    </submittedName>
</protein>
<dbReference type="PROSITE" id="PS50928">
    <property type="entry name" value="ABC_TM1"/>
    <property type="match status" value="1"/>
</dbReference>
<dbReference type="Pfam" id="PF00528">
    <property type="entry name" value="BPD_transp_1"/>
    <property type="match status" value="1"/>
</dbReference>
<evidence type="ECO:0000256" key="4">
    <source>
        <dbReference type="ARBA" id="ARBA00022989"/>
    </source>
</evidence>
<dbReference type="GO" id="GO:0031460">
    <property type="term" value="P:glycine betaine transport"/>
    <property type="evidence" value="ECO:0007669"/>
    <property type="project" value="TreeGrafter"/>
</dbReference>
<dbReference type="GO" id="GO:0005886">
    <property type="term" value="C:plasma membrane"/>
    <property type="evidence" value="ECO:0007669"/>
    <property type="project" value="UniProtKB-SubCell"/>
</dbReference>
<keyword evidence="5 6" id="KW-0472">Membrane</keyword>
<dbReference type="Gene3D" id="1.10.3720.10">
    <property type="entry name" value="MetI-like"/>
    <property type="match status" value="1"/>
</dbReference>
<keyword evidence="3 6" id="KW-0812">Transmembrane</keyword>
<gene>
    <name evidence="8" type="ORF">GT003_06885</name>
</gene>
<keyword evidence="4 6" id="KW-1133">Transmembrane helix</keyword>
<evidence type="ECO:0000313" key="8">
    <source>
        <dbReference type="EMBL" id="NBC68706.1"/>
    </source>
</evidence>
<feature type="transmembrane region" description="Helical" evidence="6">
    <location>
        <begin position="140"/>
        <end position="167"/>
    </location>
</feature>
<keyword evidence="9" id="KW-1185">Reference proteome</keyword>
<organism evidence="8 9">
    <name type="scientific">Paenibacillus sacheonensis</name>
    <dbReference type="NCBI Taxonomy" id="742054"/>
    <lineage>
        <taxon>Bacteria</taxon>
        <taxon>Bacillati</taxon>
        <taxon>Bacillota</taxon>
        <taxon>Bacilli</taxon>
        <taxon>Bacillales</taxon>
        <taxon>Paenibacillaceae</taxon>
        <taxon>Paenibacillus</taxon>
    </lineage>
</organism>
<evidence type="ECO:0000313" key="9">
    <source>
        <dbReference type="Proteomes" id="UP000558113"/>
    </source>
</evidence>
<dbReference type="PANTHER" id="PTHR30177">
    <property type="entry name" value="GLYCINE BETAINE/L-PROLINE TRANSPORT SYSTEM PERMEASE PROTEIN PROW"/>
    <property type="match status" value="1"/>
</dbReference>
<dbReference type="FunFam" id="1.10.3720.10:FF:000001">
    <property type="entry name" value="Glycine betaine ABC transporter, permease"/>
    <property type="match status" value="1"/>
</dbReference>
<evidence type="ECO:0000259" key="7">
    <source>
        <dbReference type="PROSITE" id="PS50928"/>
    </source>
</evidence>
<evidence type="ECO:0000256" key="1">
    <source>
        <dbReference type="ARBA" id="ARBA00004141"/>
    </source>
</evidence>
<reference evidence="8 9" key="1">
    <citation type="submission" date="2020-01" db="EMBL/GenBank/DDBJ databases">
        <title>Paenibacillus soybeanensis sp. nov. isolated from the nodules of soybean (Glycine max(L.) Merr).</title>
        <authorList>
            <person name="Wang H."/>
        </authorList>
    </citation>
    <scope>NUCLEOTIDE SEQUENCE [LARGE SCALE GENOMIC DNA]</scope>
    <source>
        <strain evidence="8 9">DSM 23054</strain>
    </source>
</reference>
<feature type="transmembrane region" description="Helical" evidence="6">
    <location>
        <begin position="20"/>
        <end position="44"/>
    </location>
</feature>
<dbReference type="RefSeq" id="WP_161695792.1">
    <property type="nucleotide sequence ID" value="NZ_JAAAMU010000003.1"/>
</dbReference>
<dbReference type="InterPro" id="IPR035906">
    <property type="entry name" value="MetI-like_sf"/>
</dbReference>
<accession>A0A7X4YNA8</accession>
<dbReference type="Proteomes" id="UP000558113">
    <property type="component" value="Unassembled WGS sequence"/>
</dbReference>
<evidence type="ECO:0000256" key="6">
    <source>
        <dbReference type="RuleBase" id="RU363032"/>
    </source>
</evidence>
<dbReference type="InterPro" id="IPR051204">
    <property type="entry name" value="ABC_transp_perm/SBD"/>
</dbReference>
<evidence type="ECO:0000256" key="5">
    <source>
        <dbReference type="ARBA" id="ARBA00023136"/>
    </source>
</evidence>
<evidence type="ECO:0000256" key="3">
    <source>
        <dbReference type="ARBA" id="ARBA00022692"/>
    </source>
</evidence>
<dbReference type="GO" id="GO:0055085">
    <property type="term" value="P:transmembrane transport"/>
    <property type="evidence" value="ECO:0007669"/>
    <property type="project" value="InterPro"/>
</dbReference>